<dbReference type="GO" id="GO:0042302">
    <property type="term" value="F:structural constituent of cuticle"/>
    <property type="evidence" value="ECO:0007669"/>
    <property type="project" value="InterPro"/>
</dbReference>
<dbReference type="Proteomes" id="UP000024635">
    <property type="component" value="Unassembled WGS sequence"/>
</dbReference>
<evidence type="ECO:0000313" key="4">
    <source>
        <dbReference type="Proteomes" id="UP000024635"/>
    </source>
</evidence>
<reference evidence="4" key="1">
    <citation type="journal article" date="2015" name="Nat. Genet.">
        <title>The genome and transcriptome of the zoonotic hookworm Ancylostoma ceylanicum identify infection-specific gene families.</title>
        <authorList>
            <person name="Schwarz E.M."/>
            <person name="Hu Y."/>
            <person name="Antoshechkin I."/>
            <person name="Miller M.M."/>
            <person name="Sternberg P.W."/>
            <person name="Aroian R.V."/>
        </authorList>
    </citation>
    <scope>NUCLEOTIDE SEQUENCE</scope>
    <source>
        <strain evidence="4">HY135</strain>
    </source>
</reference>
<dbReference type="STRING" id="53326.A0A016UPN7"/>
<dbReference type="InterPro" id="IPR002486">
    <property type="entry name" value="Col_cuticle_N"/>
</dbReference>
<accession>A0A016UPN7</accession>
<dbReference type="Pfam" id="PF01484">
    <property type="entry name" value="Col_cuticle_N"/>
    <property type="match status" value="1"/>
</dbReference>
<dbReference type="EMBL" id="JARK01001367">
    <property type="protein sequence ID" value="EYC17115.1"/>
    <property type="molecule type" value="Genomic_DNA"/>
</dbReference>
<comment type="caution">
    <text evidence="3">The sequence shown here is derived from an EMBL/GenBank/DDBJ whole genome shotgun (WGS) entry which is preliminary data.</text>
</comment>
<evidence type="ECO:0000256" key="1">
    <source>
        <dbReference type="ARBA" id="ARBA00022737"/>
    </source>
</evidence>
<organism evidence="3 4">
    <name type="scientific">Ancylostoma ceylanicum</name>
    <dbReference type="NCBI Taxonomy" id="53326"/>
    <lineage>
        <taxon>Eukaryota</taxon>
        <taxon>Metazoa</taxon>
        <taxon>Ecdysozoa</taxon>
        <taxon>Nematoda</taxon>
        <taxon>Chromadorea</taxon>
        <taxon>Rhabditida</taxon>
        <taxon>Rhabditina</taxon>
        <taxon>Rhabditomorpha</taxon>
        <taxon>Strongyloidea</taxon>
        <taxon>Ancylostomatidae</taxon>
        <taxon>Ancylostomatinae</taxon>
        <taxon>Ancylostoma</taxon>
    </lineage>
</organism>
<dbReference type="AlphaFoldDB" id="A0A016UPN7"/>
<sequence length="132" mass="14959">MMDDDVKRLEAEAVTLRRVAFVGVAISTVATLVCVISVPLLYNYLQHMQSVMQSEVDFCKSRSGNIWREITRTQPVVEPPVFCQKHSRPVVSAHVSQPRKPRLEGVFRTSSWIPDDFNWSQTACVAGQLVQR</sequence>
<gene>
    <name evidence="3" type="primary">Acey_s0031.g2279</name>
    <name evidence="3" type="ORF">Y032_0031g2279</name>
</gene>
<evidence type="ECO:0000259" key="2">
    <source>
        <dbReference type="SMART" id="SM01088"/>
    </source>
</evidence>
<dbReference type="OrthoDB" id="5872583at2759"/>
<protein>
    <recommendedName>
        <fullName evidence="2">Nematode cuticle collagen N-terminal domain-containing protein</fullName>
    </recommendedName>
</protein>
<proteinExistence type="predicted"/>
<feature type="domain" description="Nematode cuticle collagen N-terminal" evidence="2">
    <location>
        <begin position="18"/>
        <end position="70"/>
    </location>
</feature>
<keyword evidence="1" id="KW-0677">Repeat</keyword>
<evidence type="ECO:0000313" key="3">
    <source>
        <dbReference type="EMBL" id="EYC17115.1"/>
    </source>
</evidence>
<name>A0A016UPN7_9BILA</name>
<dbReference type="SMART" id="SM01088">
    <property type="entry name" value="Col_cuticle_N"/>
    <property type="match status" value="1"/>
</dbReference>
<keyword evidence="4" id="KW-1185">Reference proteome</keyword>